<name>A0A1G4NV96_9FLOR</name>
<accession>A0A1G4NV96</accession>
<reference evidence="9" key="2">
    <citation type="submission" date="2016-10" db="EMBL/GenBank/DDBJ databases">
        <authorList>
            <person name="de Groot N.N."/>
        </authorList>
    </citation>
    <scope>NUCLEOTIDE SEQUENCE</scope>
</reference>
<dbReference type="FunFam" id="2.40.30.10:FF:000065">
    <property type="entry name" value="50S ribosomal protein L3, chloroplastic"/>
    <property type="match status" value="1"/>
</dbReference>
<dbReference type="Pfam" id="PF00297">
    <property type="entry name" value="Ribosomal_L3"/>
    <property type="match status" value="1"/>
</dbReference>
<dbReference type="EMBL" id="LT622869">
    <property type="protein sequence ID" value="SCW22611.1"/>
    <property type="molecule type" value="Genomic_DNA"/>
</dbReference>
<dbReference type="PANTHER" id="PTHR11229">
    <property type="entry name" value="50S RIBOSOMAL PROTEIN L3"/>
    <property type="match status" value="1"/>
</dbReference>
<keyword evidence="9" id="KW-0150">Chloroplast</keyword>
<sequence>MSINLLGTKIGMTQVFTENGACVPVTVLKVGPCIITQIKTMYSDGYNAIQLGYAQISSHLLTKPQLGHLNKSNAPALKYLKEYHTKDSSQFHLGQIMTVDQIKVGDTLNIQGRSIGKGFSGYQKRHHFSRGPMSHGCKNHRQPGSIGAGTTPGRVFPGKKMAGRLGTSTTTIKNLLVIDINIEQNVLLVKGSVPGKPGAVISIQST</sequence>
<keyword evidence="3 8" id="KW-0699">rRNA-binding</keyword>
<dbReference type="GO" id="GO:0006412">
    <property type="term" value="P:translation"/>
    <property type="evidence" value="ECO:0007669"/>
    <property type="project" value="UniProtKB-UniRule"/>
</dbReference>
<evidence type="ECO:0000313" key="9">
    <source>
        <dbReference type="EMBL" id="SCW22611.1"/>
    </source>
</evidence>
<dbReference type="HAMAP" id="MF_01325_B">
    <property type="entry name" value="Ribosomal_uL3_B"/>
    <property type="match status" value="1"/>
</dbReference>
<dbReference type="Gene3D" id="2.40.30.10">
    <property type="entry name" value="Translation factors"/>
    <property type="match status" value="1"/>
</dbReference>
<dbReference type="InterPro" id="IPR019927">
    <property type="entry name" value="Ribosomal_uL3_bac/org-type"/>
</dbReference>
<evidence type="ECO:0000256" key="2">
    <source>
        <dbReference type="ARBA" id="ARBA00011838"/>
    </source>
</evidence>
<dbReference type="FunFam" id="3.30.160.810:FF:000001">
    <property type="entry name" value="50S ribosomal protein L3"/>
    <property type="match status" value="1"/>
</dbReference>
<dbReference type="PANTHER" id="PTHR11229:SF16">
    <property type="entry name" value="LARGE RIBOSOMAL SUBUNIT PROTEIN UL3C"/>
    <property type="match status" value="1"/>
</dbReference>
<protein>
    <recommendedName>
        <fullName evidence="7 8">Large ribosomal subunit protein uL3c</fullName>
    </recommendedName>
</protein>
<keyword evidence="6 8" id="KW-0687">Ribonucleoprotein</keyword>
<dbReference type="GO" id="GO:0019843">
    <property type="term" value="F:rRNA binding"/>
    <property type="evidence" value="ECO:0007669"/>
    <property type="project" value="UniProtKB-UniRule"/>
</dbReference>
<comment type="subcellular location">
    <subcellularLocation>
        <location evidence="8">Plastid</location>
        <location evidence="8">Chloroplast</location>
    </subcellularLocation>
</comment>
<dbReference type="GO" id="GO:0009507">
    <property type="term" value="C:chloroplast"/>
    <property type="evidence" value="ECO:0007669"/>
    <property type="project" value="UniProtKB-SubCell"/>
</dbReference>
<proteinExistence type="inferred from homology"/>
<comment type="similarity">
    <text evidence="1 8">Belongs to the universal ribosomal protein uL3 family.</text>
</comment>
<evidence type="ECO:0000256" key="4">
    <source>
        <dbReference type="ARBA" id="ARBA00022884"/>
    </source>
</evidence>
<reference evidence="9" key="1">
    <citation type="submission" date="2016-10" db="EMBL/GenBank/DDBJ databases">
        <title>Chloroplast genomes as a tool to resolve red algal phylogenies: a case study in the Nemaliales.</title>
        <authorList>
            <person name="Costa J.F."/>
            <person name="Lin S.M."/>
            <person name="Macaya E.C."/>
            <person name="Fernandez-Garcia C."/>
            <person name="Verbruggen H."/>
        </authorList>
    </citation>
    <scope>NUCLEOTIDE SEQUENCE</scope>
</reference>
<comment type="subunit">
    <text evidence="2 8">Part of the 50S ribosomal subunit.</text>
</comment>
<dbReference type="GeneID" id="29999255"/>
<evidence type="ECO:0000256" key="5">
    <source>
        <dbReference type="ARBA" id="ARBA00022980"/>
    </source>
</evidence>
<dbReference type="GO" id="GO:0022625">
    <property type="term" value="C:cytosolic large ribosomal subunit"/>
    <property type="evidence" value="ECO:0007669"/>
    <property type="project" value="TreeGrafter"/>
</dbReference>
<keyword evidence="4 8" id="KW-0694">RNA-binding</keyword>
<dbReference type="SUPFAM" id="SSF50447">
    <property type="entry name" value="Translation proteins"/>
    <property type="match status" value="1"/>
</dbReference>
<evidence type="ECO:0000256" key="3">
    <source>
        <dbReference type="ARBA" id="ARBA00022730"/>
    </source>
</evidence>
<evidence type="ECO:0000256" key="1">
    <source>
        <dbReference type="ARBA" id="ARBA00006540"/>
    </source>
</evidence>
<evidence type="ECO:0000256" key="8">
    <source>
        <dbReference type="HAMAP-Rule" id="MF_01325"/>
    </source>
</evidence>
<dbReference type="RefSeq" id="YP_009314357.1">
    <property type="nucleotide sequence ID" value="NC_031661.1"/>
</dbReference>
<keyword evidence="9" id="KW-0934">Plastid</keyword>
<gene>
    <name evidence="8 9" type="primary">rpl3</name>
    <name evidence="9" type="ORF">J0237_162</name>
</gene>
<keyword evidence="5 8" id="KW-0689">Ribosomal protein</keyword>
<dbReference type="Gene3D" id="3.30.160.810">
    <property type="match status" value="1"/>
</dbReference>
<dbReference type="InterPro" id="IPR000597">
    <property type="entry name" value="Ribosomal_uL3"/>
</dbReference>
<geneLocation type="chloroplast" evidence="9"/>
<dbReference type="AlphaFoldDB" id="A0A1G4NV96"/>
<dbReference type="InterPro" id="IPR009000">
    <property type="entry name" value="Transl_B-barrel_sf"/>
</dbReference>
<evidence type="ECO:0000256" key="7">
    <source>
        <dbReference type="ARBA" id="ARBA00035213"/>
    </source>
</evidence>
<dbReference type="NCBIfam" id="TIGR03625">
    <property type="entry name" value="L3_bact"/>
    <property type="match status" value="1"/>
</dbReference>
<organism evidence="9">
    <name type="scientific">Liagora harveyana</name>
    <dbReference type="NCBI Taxonomy" id="406718"/>
    <lineage>
        <taxon>Eukaryota</taxon>
        <taxon>Rhodophyta</taxon>
        <taxon>Florideophyceae</taxon>
        <taxon>Nemaliophycidae</taxon>
        <taxon>Nemaliales</taxon>
        <taxon>Liagoraceae</taxon>
        <taxon>Liagora</taxon>
    </lineage>
</organism>
<evidence type="ECO:0000256" key="6">
    <source>
        <dbReference type="ARBA" id="ARBA00023274"/>
    </source>
</evidence>
<dbReference type="GO" id="GO:0003735">
    <property type="term" value="F:structural constituent of ribosome"/>
    <property type="evidence" value="ECO:0007669"/>
    <property type="project" value="InterPro"/>
</dbReference>
<comment type="function">
    <text evidence="8">One of the primary rRNA binding proteins, it binds directly near the 3'-end of the 23S rRNA, where it nucleates assembly of the 50S subunit.</text>
</comment>